<sequence length="171" mass="18295">MTERAEYTDEEWATVLAAPVAVISAIIGASLGGPVGIMKEVAAAVKSFEQAAETKRDNPLIVAVLLSLKERFEAFGGGLDDPALQQMNILELGQDVDRAVEACRVARELLEQKAPPDLSAELRTWLLEIGVNVAHAAVEGGFFGMGGERVNQAERDMLVRLAEALDVPSPL</sequence>
<dbReference type="AlphaFoldDB" id="A0A2H3KRH0"/>
<name>A0A2H3KRH0_9CHLR</name>
<dbReference type="Proteomes" id="UP000220922">
    <property type="component" value="Unassembled WGS sequence"/>
</dbReference>
<feature type="transmembrane region" description="Helical" evidence="1">
    <location>
        <begin position="12"/>
        <end position="31"/>
    </location>
</feature>
<gene>
    <name evidence="2" type="ORF">A9Q02_07925</name>
</gene>
<evidence type="ECO:0000313" key="2">
    <source>
        <dbReference type="EMBL" id="PDW01075.1"/>
    </source>
</evidence>
<evidence type="ECO:0000256" key="1">
    <source>
        <dbReference type="SAM" id="Phobius"/>
    </source>
</evidence>
<keyword evidence="1" id="KW-1133">Transmembrane helix</keyword>
<comment type="caution">
    <text evidence="2">The sequence shown here is derived from an EMBL/GenBank/DDBJ whole genome shotgun (WGS) entry which is preliminary data.</text>
</comment>
<organism evidence="2 3">
    <name type="scientific">Candidatus Chloroploca asiatica</name>
    <dbReference type="NCBI Taxonomy" id="1506545"/>
    <lineage>
        <taxon>Bacteria</taxon>
        <taxon>Bacillati</taxon>
        <taxon>Chloroflexota</taxon>
        <taxon>Chloroflexia</taxon>
        <taxon>Chloroflexales</taxon>
        <taxon>Chloroflexineae</taxon>
        <taxon>Oscillochloridaceae</taxon>
        <taxon>Candidatus Chloroploca</taxon>
    </lineage>
</organism>
<dbReference type="RefSeq" id="WP_097650559.1">
    <property type="nucleotide sequence ID" value="NZ_LYXE01000015.1"/>
</dbReference>
<accession>A0A2H3KRH0</accession>
<protein>
    <recommendedName>
        <fullName evidence="4">Co-chaperone DjlA N-terminal domain-containing protein</fullName>
    </recommendedName>
</protein>
<evidence type="ECO:0008006" key="4">
    <source>
        <dbReference type="Google" id="ProtNLM"/>
    </source>
</evidence>
<reference evidence="2 3" key="1">
    <citation type="submission" date="2016-05" db="EMBL/GenBank/DDBJ databases">
        <authorList>
            <person name="Lavstsen T."/>
            <person name="Jespersen J.S."/>
        </authorList>
    </citation>
    <scope>NUCLEOTIDE SEQUENCE [LARGE SCALE GENOMIC DNA]</scope>
    <source>
        <strain evidence="2 3">B7-9</strain>
    </source>
</reference>
<dbReference type="EMBL" id="LYXE01000015">
    <property type="protein sequence ID" value="PDW01075.1"/>
    <property type="molecule type" value="Genomic_DNA"/>
</dbReference>
<keyword evidence="3" id="KW-1185">Reference proteome</keyword>
<evidence type="ECO:0000313" key="3">
    <source>
        <dbReference type="Proteomes" id="UP000220922"/>
    </source>
</evidence>
<keyword evidence="1" id="KW-0472">Membrane</keyword>
<keyword evidence="1" id="KW-0812">Transmembrane</keyword>
<dbReference type="OrthoDB" id="156085at2"/>
<proteinExistence type="predicted"/>